<dbReference type="Pfam" id="PF20183">
    <property type="entry name" value="DUF6546"/>
    <property type="match status" value="1"/>
</dbReference>
<evidence type="ECO:0000259" key="1">
    <source>
        <dbReference type="Pfam" id="PF20183"/>
    </source>
</evidence>
<dbReference type="AlphaFoldDB" id="A0A2T3Z5N2"/>
<feature type="domain" description="DUF6546" evidence="1">
    <location>
        <begin position="277"/>
        <end position="471"/>
    </location>
</feature>
<evidence type="ECO:0000313" key="2">
    <source>
        <dbReference type="EMBL" id="PTB40123.1"/>
    </source>
</evidence>
<name>A0A2T3Z5N2_TRIA4</name>
<proteinExistence type="predicted"/>
<dbReference type="OrthoDB" id="4802432at2759"/>
<gene>
    <name evidence="2" type="ORF">M441DRAFT_142744</name>
</gene>
<dbReference type="EMBL" id="KZ679263">
    <property type="protein sequence ID" value="PTB40123.1"/>
    <property type="molecule type" value="Genomic_DNA"/>
</dbReference>
<organism evidence="2 3">
    <name type="scientific">Trichoderma asperellum (strain ATCC 204424 / CBS 433.97 / NBRC 101777)</name>
    <dbReference type="NCBI Taxonomy" id="1042311"/>
    <lineage>
        <taxon>Eukaryota</taxon>
        <taxon>Fungi</taxon>
        <taxon>Dikarya</taxon>
        <taxon>Ascomycota</taxon>
        <taxon>Pezizomycotina</taxon>
        <taxon>Sordariomycetes</taxon>
        <taxon>Hypocreomycetidae</taxon>
        <taxon>Hypocreales</taxon>
        <taxon>Hypocreaceae</taxon>
        <taxon>Trichoderma</taxon>
    </lineage>
</organism>
<accession>A0A2T3Z5N2</accession>
<dbReference type="Proteomes" id="UP000240493">
    <property type="component" value="Unassembled WGS sequence"/>
</dbReference>
<keyword evidence="3" id="KW-1185">Reference proteome</keyword>
<reference evidence="2 3" key="1">
    <citation type="submission" date="2016-07" db="EMBL/GenBank/DDBJ databases">
        <title>Multiple horizontal gene transfer events from other fungi enriched the ability of initially mycotrophic Trichoderma (Ascomycota) to feed on dead plant biomass.</title>
        <authorList>
            <consortium name="DOE Joint Genome Institute"/>
            <person name="Aerts A."/>
            <person name="Atanasova L."/>
            <person name="Chenthamara K."/>
            <person name="Zhang J."/>
            <person name="Grujic M."/>
            <person name="Henrissat B."/>
            <person name="Kuo A."/>
            <person name="Salamov A."/>
            <person name="Lipzen A."/>
            <person name="Labutti K."/>
            <person name="Barry K."/>
            <person name="Miao Y."/>
            <person name="Rahimi M.J."/>
            <person name="Shen Q."/>
            <person name="Grigoriev I.V."/>
            <person name="Kubicek C.P."/>
            <person name="Druzhinina I.S."/>
        </authorList>
    </citation>
    <scope>NUCLEOTIDE SEQUENCE [LARGE SCALE GENOMIC DNA]</scope>
    <source>
        <strain evidence="2 3">CBS 433.97</strain>
    </source>
</reference>
<dbReference type="InterPro" id="IPR046676">
    <property type="entry name" value="DUF6546"/>
</dbReference>
<evidence type="ECO:0000313" key="3">
    <source>
        <dbReference type="Proteomes" id="UP000240493"/>
    </source>
</evidence>
<sequence length="490" mass="56377">MIWSQFPPEIKCMILEALTDDKNCRLSNAAVVSREWQAVIEPHIFAYIRVTSQRIAQLNAMTLRNRDHVRYIWFCIELERYNCRKCDSLDPRALQTSDSENKFILASFQSLFTALNTWEPNGNLTLDISLYSKSDNEHAFKYLTFMPDATGHQVEPMSIAGSEEPDKHRWETTVLGSIPPERSLERLFGNVWLPIKDERECWAQTPMVPAVTRLEMRLQNYRRWETFTVSQILSHLSGLREFHYEIWMQWFSEMHESWHESTNIFTALLELLSATEGLGKLTIFENSNQQYPLYFLGEGWPAHAPTIHLSQKLARVNVGVEVLSASFMVDAAEFFSEFSTWPNLSHLTLTSQLLAPTTCPTQIMDLLQAAESAACYMPKLKMMEIWYGREGLATLFKYELIPGYLRQSVVTWRATWCMSIQPRVIEAWEGVVRSRGGYPGGVDVVYEAVNEHITSHVDAIVSLKLSETVLRPISLQQIKREQSFVGSLTV</sequence>
<protein>
    <recommendedName>
        <fullName evidence="1">DUF6546 domain-containing protein</fullName>
    </recommendedName>
</protein>